<dbReference type="GeneID" id="78411584"/>
<dbReference type="RefSeq" id="WP_005605086.1">
    <property type="nucleotide sequence ID" value="NZ_CP102283.1"/>
</dbReference>
<organism evidence="1 2">
    <name type="scientific">Granulicatella adiacens ATCC 49175</name>
    <dbReference type="NCBI Taxonomy" id="638301"/>
    <lineage>
        <taxon>Bacteria</taxon>
        <taxon>Bacillati</taxon>
        <taxon>Bacillota</taxon>
        <taxon>Bacilli</taxon>
        <taxon>Lactobacillales</taxon>
        <taxon>Carnobacteriaceae</taxon>
        <taxon>Granulicatella</taxon>
    </lineage>
</organism>
<evidence type="ECO:0000313" key="1">
    <source>
        <dbReference type="EMBL" id="EEW38156.1"/>
    </source>
</evidence>
<dbReference type="EMBL" id="ACKZ01000007">
    <property type="protein sequence ID" value="EEW38156.1"/>
    <property type="molecule type" value="Genomic_DNA"/>
</dbReference>
<gene>
    <name evidence="1" type="ORF">HMPREF0444_0149</name>
</gene>
<accession>C8NE04</accession>
<reference evidence="1 2" key="1">
    <citation type="submission" date="2009-08" db="EMBL/GenBank/DDBJ databases">
        <authorList>
            <person name="Muzny D."/>
            <person name="Qin X."/>
            <person name="Deng J."/>
            <person name="Jiang H."/>
            <person name="Liu Y."/>
            <person name="Qu J."/>
            <person name="Song X.-Z."/>
            <person name="Zhang L."/>
            <person name="Thornton R."/>
            <person name="Coyle M."/>
            <person name="Francisco L."/>
            <person name="Jackson L."/>
            <person name="Javaid M."/>
            <person name="Korchina V."/>
            <person name="Kovar C."/>
            <person name="Mata R."/>
            <person name="Mathew T."/>
            <person name="Ngo R."/>
            <person name="Nguyen L."/>
            <person name="Nguyen N."/>
            <person name="Okwuonu G."/>
            <person name="Ongeri F."/>
            <person name="Pham C."/>
            <person name="Simmons D."/>
            <person name="Wilczek-Boney K."/>
            <person name="Hale W."/>
            <person name="Jakkamsetti A."/>
            <person name="Pham P."/>
            <person name="Ruth R."/>
            <person name="San Lucas F."/>
            <person name="Warren J."/>
            <person name="Zhang J."/>
            <person name="Zhao Z."/>
            <person name="Zhou C."/>
            <person name="Zhu D."/>
            <person name="Lee S."/>
            <person name="Bess C."/>
            <person name="Blankenburg K."/>
            <person name="Forbes L."/>
            <person name="Fu Q."/>
            <person name="Gubbala S."/>
            <person name="Hirani K."/>
            <person name="Jayaseelan J.C."/>
            <person name="Lara F."/>
            <person name="Munidasa M."/>
            <person name="Palculict T."/>
            <person name="Patil S."/>
            <person name="Pu L.-L."/>
            <person name="Saada N."/>
            <person name="Tang L."/>
            <person name="Weissenberger G."/>
            <person name="Zhu Y."/>
            <person name="Hemphill L."/>
            <person name="Shang Y."/>
            <person name="Youmans B."/>
            <person name="Ayvaz T."/>
            <person name="Ross M."/>
            <person name="Santibanez J."/>
            <person name="Aqrawi P."/>
            <person name="Gross S."/>
            <person name="Joshi V."/>
            <person name="Fowler G."/>
            <person name="Nazareth L."/>
            <person name="Reid J."/>
            <person name="Worley K."/>
            <person name="Petrosino J."/>
            <person name="Highlander S."/>
            <person name="Gibbs R."/>
        </authorList>
    </citation>
    <scope>NUCLEOTIDE SEQUENCE [LARGE SCALE GENOMIC DNA]</scope>
    <source>
        <strain evidence="1 2">ATCC 49175</strain>
    </source>
</reference>
<dbReference type="STRING" id="638301.HMPREF0444_0149"/>
<proteinExistence type="predicted"/>
<name>C8NE04_9LACT</name>
<keyword evidence="2" id="KW-1185">Reference proteome</keyword>
<dbReference type="Proteomes" id="UP000005926">
    <property type="component" value="Unassembled WGS sequence"/>
</dbReference>
<evidence type="ECO:0000313" key="2">
    <source>
        <dbReference type="Proteomes" id="UP000005926"/>
    </source>
</evidence>
<dbReference type="HOGENOM" id="CLU_2093385_0_0_9"/>
<dbReference type="AlphaFoldDB" id="C8NE04"/>
<sequence>MINPKRKGTLLFQFLALLAIASFLIIALLKIHAHNTLEYRLLEDGYRMDLLLEMASQKVRQRLSFKGDEMTFPDNIQFSNGTVRVEWNEKAHQFILKAYLPNGHTKEDTLIIQFVK</sequence>
<protein>
    <submittedName>
        <fullName evidence="1">Uncharacterized protein</fullName>
    </submittedName>
</protein>
<comment type="caution">
    <text evidence="1">The sequence shown here is derived from an EMBL/GenBank/DDBJ whole genome shotgun (WGS) entry which is preliminary data.</text>
</comment>